<dbReference type="OrthoDB" id="41782at2759"/>
<evidence type="ECO:0000256" key="1">
    <source>
        <dbReference type="SAM" id="MobiDB-lite"/>
    </source>
</evidence>
<feature type="region of interest" description="Disordered" evidence="1">
    <location>
        <begin position="368"/>
        <end position="396"/>
    </location>
</feature>
<feature type="compositionally biased region" description="Basic and acidic residues" evidence="1">
    <location>
        <begin position="73"/>
        <end position="88"/>
    </location>
</feature>
<organism evidence="3 4">
    <name type="scientific">Seminavis robusta</name>
    <dbReference type="NCBI Taxonomy" id="568900"/>
    <lineage>
        <taxon>Eukaryota</taxon>
        <taxon>Sar</taxon>
        <taxon>Stramenopiles</taxon>
        <taxon>Ochrophyta</taxon>
        <taxon>Bacillariophyta</taxon>
        <taxon>Bacillariophyceae</taxon>
        <taxon>Bacillariophycidae</taxon>
        <taxon>Naviculales</taxon>
        <taxon>Naviculaceae</taxon>
        <taxon>Seminavis</taxon>
    </lineage>
</organism>
<comment type="caution">
    <text evidence="3">The sequence shown here is derived from an EMBL/GenBank/DDBJ whole genome shotgun (WGS) entry which is preliminary data.</text>
</comment>
<dbReference type="InterPro" id="IPR011050">
    <property type="entry name" value="Pectin_lyase_fold/virulence"/>
</dbReference>
<feature type="compositionally biased region" description="Low complexity" evidence="1">
    <location>
        <begin position="375"/>
        <end position="390"/>
    </location>
</feature>
<keyword evidence="4" id="KW-1185">Reference proteome</keyword>
<evidence type="ECO:0000256" key="2">
    <source>
        <dbReference type="SAM" id="Phobius"/>
    </source>
</evidence>
<proteinExistence type="predicted"/>
<keyword evidence="2" id="KW-0812">Transmembrane</keyword>
<feature type="compositionally biased region" description="Low complexity" evidence="1">
    <location>
        <begin position="57"/>
        <end position="66"/>
    </location>
</feature>
<dbReference type="SUPFAM" id="SSF51126">
    <property type="entry name" value="Pectin lyase-like"/>
    <property type="match status" value="2"/>
</dbReference>
<feature type="region of interest" description="Disordered" evidence="1">
    <location>
        <begin position="1"/>
        <end position="187"/>
    </location>
</feature>
<reference evidence="3" key="1">
    <citation type="submission" date="2020-06" db="EMBL/GenBank/DDBJ databases">
        <authorList>
            <consortium name="Plant Systems Biology data submission"/>
        </authorList>
    </citation>
    <scope>NUCLEOTIDE SEQUENCE</scope>
    <source>
        <strain evidence="3">D6</strain>
    </source>
</reference>
<feature type="compositionally biased region" description="Low complexity" evidence="1">
    <location>
        <begin position="163"/>
        <end position="176"/>
    </location>
</feature>
<feature type="compositionally biased region" description="Low complexity" evidence="1">
    <location>
        <begin position="249"/>
        <end position="273"/>
    </location>
</feature>
<feature type="region of interest" description="Disordered" evidence="1">
    <location>
        <begin position="209"/>
        <end position="289"/>
    </location>
</feature>
<feature type="compositionally biased region" description="Low complexity" evidence="1">
    <location>
        <begin position="209"/>
        <end position="220"/>
    </location>
</feature>
<evidence type="ECO:0000313" key="4">
    <source>
        <dbReference type="Proteomes" id="UP001153069"/>
    </source>
</evidence>
<feature type="transmembrane region" description="Helical" evidence="2">
    <location>
        <begin position="343"/>
        <end position="362"/>
    </location>
</feature>
<keyword evidence="2" id="KW-0472">Membrane</keyword>
<sequence length="1045" mass="113893">MDEEGYDGRGSGGSDSQEKDEHINNGGGSLEEEEGEVTTGTTDDNDARESAQDQIGTTSSETSTSEACTDNGSRQEAEDTVRKEKTTAAEEAEQGSDKTTQESAATSTFTEQRQGDDLQKFAAIPTRHSLGKRQGLPAVTVDNEKERKFAAIPTNPSLGQRRSSAASSIATSSNSSQPGAFAMDGFSKPETLAPSVLTVVEQMQFAKATTTNTTAVTATTSDETDNHHDEEQQDSNNDVTNHTNDEQEPQTMQHPTTTTTMHATSNQNTSSQEPSPPPQQEPTHAEEAQEGAPMVVAELVDPPVEAVQVIFDEGTAQLQMMDEEPATHHISTSSNHRKSTRGWWITLVAVLVIVVLLCIVIVPRALKEDNDDDAPPAQQQQNELEESSNNITGPPVVPPINITYPYECFRSTMDLFRAQLNRPNQTRFILCPFTTIRIGVLADPTEMIHSSNTGMYHSCFNAATSSLELFAAEDTTNNITIRGITFTGELIHDPLSESSSVVLSNKGKNISFVDCLWQDMIAGRGLVFAGNNLYQEHAGLKLVTPRSVEFTFDNCTFRNITYNERMIAIHSQSLTLKRCRFEDIQLQDAITFCEEHGGGAYYCHGLLYCEGGSECALHDICIRNLEFVGLAAILVATVDSKLSFSGSYSIEGITERDTGIFEEERVCESGFSRYWADYDGDNYATPLPIGCIDQKVLDAKWTRAPRRTCMLDSSAEGANQSVNHTAVGYDCYSSTTDLVLDHYLNPEQDLFIICPNTTITIGIMANPVLGDFNVVNGDFALTLFRPNVEVRCGLDGAVENRCILDGGFIQVTTVSQITTELGIESTDNVTIRGLTFTGQIMADGTFGGASAIFSSPGANQRIVNCLWENCTAPHGLIYVGSNVAQYLSSEGLLKPGGVDLIISNSTFRNIHYDGPIMNAWKQNLTVTRARFENIRLLELSGFCPRRGVGHCQSLMVCDDMATCRLGDVCVDGLDFAGLAPLILATRDTTVELPGFHYINDTRKRGPPEQCATSNLAWIDYDGGESSCFDEEAEIGLNLVDACLLD</sequence>
<dbReference type="AlphaFoldDB" id="A0A9N8E829"/>
<dbReference type="Proteomes" id="UP001153069">
    <property type="component" value="Unassembled WGS sequence"/>
</dbReference>
<keyword evidence="2" id="KW-1133">Transmembrane helix</keyword>
<accession>A0A9N8E829</accession>
<feature type="compositionally biased region" description="Polar residues" evidence="1">
    <location>
        <begin position="101"/>
        <end position="112"/>
    </location>
</feature>
<protein>
    <submittedName>
        <fullName evidence="3">Uncharacterized protein</fullName>
    </submittedName>
</protein>
<evidence type="ECO:0000313" key="3">
    <source>
        <dbReference type="EMBL" id="CAB9513785.1"/>
    </source>
</evidence>
<name>A0A9N8E829_9STRA</name>
<dbReference type="EMBL" id="CAICTM010000611">
    <property type="protein sequence ID" value="CAB9513785.1"/>
    <property type="molecule type" value="Genomic_DNA"/>
</dbReference>
<dbReference type="InterPro" id="IPR012334">
    <property type="entry name" value="Pectin_lyas_fold"/>
</dbReference>
<dbReference type="Gene3D" id="2.160.20.10">
    <property type="entry name" value="Single-stranded right-handed beta-helix, Pectin lyase-like"/>
    <property type="match status" value="1"/>
</dbReference>
<gene>
    <name evidence="3" type="ORF">SEMRO_612_G175500.1</name>
</gene>